<organism evidence="1 2">
    <name type="scientific">Phocaeicola intestinalis</name>
    <dbReference type="NCBI Taxonomy" id="2762212"/>
    <lineage>
        <taxon>Bacteria</taxon>
        <taxon>Pseudomonadati</taxon>
        <taxon>Bacteroidota</taxon>
        <taxon>Bacteroidia</taxon>
        <taxon>Bacteroidales</taxon>
        <taxon>Bacteroidaceae</taxon>
        <taxon>Phocaeicola</taxon>
    </lineage>
</organism>
<evidence type="ECO:0000313" key="2">
    <source>
        <dbReference type="Proteomes" id="UP000620874"/>
    </source>
</evidence>
<accession>A0ABR8Y3Z8</accession>
<name>A0ABR8Y3Z8_9BACT</name>
<dbReference type="Proteomes" id="UP000620874">
    <property type="component" value="Unassembled WGS sequence"/>
</dbReference>
<comment type="caution">
    <text evidence="1">The sequence shown here is derived from an EMBL/GenBank/DDBJ whole genome shotgun (WGS) entry which is preliminary data.</text>
</comment>
<proteinExistence type="predicted"/>
<reference evidence="1 2" key="1">
    <citation type="submission" date="2020-08" db="EMBL/GenBank/DDBJ databases">
        <title>A Genomic Blueprint of the Chicken Gut Microbiome.</title>
        <authorList>
            <person name="Gilroy R."/>
            <person name="Ravi A."/>
            <person name="Getino M."/>
            <person name="Pursley I."/>
            <person name="Horton D.L."/>
            <person name="Alikhan N.-F."/>
            <person name="Baker D."/>
            <person name="Gharbi K."/>
            <person name="Hall N."/>
            <person name="Watson M."/>
            <person name="Adriaenssens E.M."/>
            <person name="Foster-Nyarko E."/>
            <person name="Jarju S."/>
            <person name="Secka A."/>
            <person name="Antonio M."/>
            <person name="Oren A."/>
            <person name="Chaudhuri R."/>
            <person name="La Ragione R.M."/>
            <person name="Hildebrand F."/>
            <person name="Pallen M.J."/>
        </authorList>
    </citation>
    <scope>NUCLEOTIDE SEQUENCE [LARGE SCALE GENOMIC DNA]</scope>
    <source>
        <strain evidence="1 2">Sa1CVN1</strain>
    </source>
</reference>
<protein>
    <submittedName>
        <fullName evidence="1">Uncharacterized protein</fullName>
    </submittedName>
</protein>
<dbReference type="EMBL" id="JACSPP010000001">
    <property type="protein sequence ID" value="MBD8038928.1"/>
    <property type="molecule type" value="Genomic_DNA"/>
</dbReference>
<dbReference type="RefSeq" id="WP_191762704.1">
    <property type="nucleotide sequence ID" value="NZ_JACSPP010000001.1"/>
</dbReference>
<gene>
    <name evidence="1" type="ORF">H9625_00420</name>
</gene>
<keyword evidence="2" id="KW-1185">Reference proteome</keyword>
<sequence length="157" mass="18932">MPTVNIELFKRTSPVRKIEIIRNLIQVELAGISEETILRIVKEVGRRNSGTRNYEFYIHPDRRTGNRWNSEVEGLWLYKGKLHVMVYIQLDHTDCEKTVPYDDFFRKEEYRGAVIREDRYGNPQTYYYVYDEKDKAEVIRSICLEYIHTKYKSKLNR</sequence>
<evidence type="ECO:0000313" key="1">
    <source>
        <dbReference type="EMBL" id="MBD8038928.1"/>
    </source>
</evidence>